<reference evidence="1" key="2">
    <citation type="submission" date="2025-09" db="UniProtKB">
        <authorList>
            <consortium name="Ensembl"/>
        </authorList>
    </citation>
    <scope>IDENTIFICATION</scope>
</reference>
<dbReference type="PANTHER" id="PTHR12069">
    <property type="entry name" value="DNA-DIRECTED RNA POLYMERASES III 80 KDA POLYPEPTIDE RNA POLYMERASE III SUBUNIT 5"/>
    <property type="match status" value="1"/>
</dbReference>
<dbReference type="InParanoid" id="A0A3Q3LIQ6"/>
<keyword evidence="2" id="KW-1185">Reference proteome</keyword>
<proteinExistence type="predicted"/>
<name>A0A3Q3LIQ6_9LABR</name>
<dbReference type="GO" id="GO:0042797">
    <property type="term" value="P:tRNA transcription by RNA polymerase III"/>
    <property type="evidence" value="ECO:0007669"/>
    <property type="project" value="TreeGrafter"/>
</dbReference>
<dbReference type="PANTHER" id="PTHR12069:SF0">
    <property type="entry name" value="DNA-DIRECTED RNA POLYMERASE III SUBUNIT RPC5"/>
    <property type="match status" value="1"/>
</dbReference>
<dbReference type="AlphaFoldDB" id="A0A3Q3LIQ6"/>
<accession>A0A3Q3LIQ6</accession>
<dbReference type="STRING" id="56723.ENSLBEP00000008640"/>
<reference evidence="1" key="1">
    <citation type="submission" date="2025-08" db="UniProtKB">
        <authorList>
            <consortium name="Ensembl"/>
        </authorList>
    </citation>
    <scope>IDENTIFICATION</scope>
</reference>
<dbReference type="GeneTree" id="ENSGT01030000238211"/>
<dbReference type="GO" id="GO:0005666">
    <property type="term" value="C:RNA polymerase III complex"/>
    <property type="evidence" value="ECO:0007669"/>
    <property type="project" value="TreeGrafter"/>
</dbReference>
<evidence type="ECO:0000313" key="1">
    <source>
        <dbReference type="Ensembl" id="ENSLBEP00000008640.1"/>
    </source>
</evidence>
<protein>
    <submittedName>
        <fullName evidence="1">Uncharacterized protein</fullName>
    </submittedName>
</protein>
<organism evidence="1 2">
    <name type="scientific">Labrus bergylta</name>
    <name type="common">ballan wrasse</name>
    <dbReference type="NCBI Taxonomy" id="56723"/>
    <lineage>
        <taxon>Eukaryota</taxon>
        <taxon>Metazoa</taxon>
        <taxon>Chordata</taxon>
        <taxon>Craniata</taxon>
        <taxon>Vertebrata</taxon>
        <taxon>Euteleostomi</taxon>
        <taxon>Actinopterygii</taxon>
        <taxon>Neopterygii</taxon>
        <taxon>Teleostei</taxon>
        <taxon>Neoteleostei</taxon>
        <taxon>Acanthomorphata</taxon>
        <taxon>Eupercaria</taxon>
        <taxon>Labriformes</taxon>
        <taxon>Labridae</taxon>
        <taxon>Labrus</taxon>
    </lineage>
</organism>
<evidence type="ECO:0000313" key="2">
    <source>
        <dbReference type="Proteomes" id="UP000261660"/>
    </source>
</evidence>
<dbReference type="Ensembl" id="ENSLBET00000009083.1">
    <property type="protein sequence ID" value="ENSLBEP00000008640.1"/>
    <property type="gene ID" value="ENSLBEG00000006670.1"/>
</dbReference>
<dbReference type="InterPro" id="IPR006886">
    <property type="entry name" value="RNA_pol_III_Rpc5"/>
</dbReference>
<dbReference type="Proteomes" id="UP000261660">
    <property type="component" value="Unplaced"/>
</dbReference>
<dbReference type="Pfam" id="PF04801">
    <property type="entry name" value="RPC5"/>
    <property type="match status" value="1"/>
</dbReference>
<sequence length="100" mass="11622">MASGDDDDPIIEEVDVYLAKSLADKLYLFQYPVRPSTMTYDDVNHLAARIKPKQQRVNNSYLFLNENDGQTDLFLHSGHHQHVQICRRCFPQRSELRSVT</sequence>